<feature type="region of interest" description="Disordered" evidence="2">
    <location>
        <begin position="129"/>
        <end position="185"/>
    </location>
</feature>
<comment type="caution">
    <text evidence="3">The sequence shown here is derived from an EMBL/GenBank/DDBJ whole genome shotgun (WGS) entry which is preliminary data.</text>
</comment>
<feature type="region of interest" description="Disordered" evidence="2">
    <location>
        <begin position="199"/>
        <end position="317"/>
    </location>
</feature>
<feature type="non-terminal residue" evidence="3">
    <location>
        <position position="1"/>
    </location>
</feature>
<protein>
    <submittedName>
        <fullName evidence="3">Uncharacterized protein</fullName>
    </submittedName>
</protein>
<evidence type="ECO:0000256" key="2">
    <source>
        <dbReference type="SAM" id="MobiDB-lite"/>
    </source>
</evidence>
<feature type="compositionally biased region" description="Basic and acidic residues" evidence="2">
    <location>
        <begin position="169"/>
        <end position="185"/>
    </location>
</feature>
<dbReference type="EMBL" id="LGRX02011922">
    <property type="protein sequence ID" value="KAK3268278.1"/>
    <property type="molecule type" value="Genomic_DNA"/>
</dbReference>
<keyword evidence="1" id="KW-0175">Coiled coil</keyword>
<evidence type="ECO:0000256" key="1">
    <source>
        <dbReference type="SAM" id="Coils"/>
    </source>
</evidence>
<name>A0AAE0L165_9CHLO</name>
<reference evidence="3 4" key="1">
    <citation type="journal article" date="2015" name="Genome Biol. Evol.">
        <title>Comparative Genomics of a Bacterivorous Green Alga Reveals Evolutionary Causalities and Consequences of Phago-Mixotrophic Mode of Nutrition.</title>
        <authorList>
            <person name="Burns J.A."/>
            <person name="Paasch A."/>
            <person name="Narechania A."/>
            <person name="Kim E."/>
        </authorList>
    </citation>
    <scope>NUCLEOTIDE SEQUENCE [LARGE SCALE GENOMIC DNA]</scope>
    <source>
        <strain evidence="3 4">PLY_AMNH</strain>
    </source>
</reference>
<evidence type="ECO:0000313" key="4">
    <source>
        <dbReference type="Proteomes" id="UP001190700"/>
    </source>
</evidence>
<proteinExistence type="predicted"/>
<feature type="region of interest" description="Disordered" evidence="2">
    <location>
        <begin position="352"/>
        <end position="375"/>
    </location>
</feature>
<dbReference type="Proteomes" id="UP001190700">
    <property type="component" value="Unassembled WGS sequence"/>
</dbReference>
<accession>A0AAE0L165</accession>
<keyword evidence="4" id="KW-1185">Reference proteome</keyword>
<feature type="compositionally biased region" description="Polar residues" evidence="2">
    <location>
        <begin position="149"/>
        <end position="167"/>
    </location>
</feature>
<feature type="compositionally biased region" description="Basic and acidic residues" evidence="2">
    <location>
        <begin position="223"/>
        <end position="236"/>
    </location>
</feature>
<evidence type="ECO:0000313" key="3">
    <source>
        <dbReference type="EMBL" id="KAK3268278.1"/>
    </source>
</evidence>
<feature type="compositionally biased region" description="Basic and acidic residues" evidence="2">
    <location>
        <begin position="253"/>
        <end position="263"/>
    </location>
</feature>
<feature type="coiled-coil region" evidence="1">
    <location>
        <begin position="28"/>
        <end position="80"/>
    </location>
</feature>
<organism evidence="3 4">
    <name type="scientific">Cymbomonas tetramitiformis</name>
    <dbReference type="NCBI Taxonomy" id="36881"/>
    <lineage>
        <taxon>Eukaryota</taxon>
        <taxon>Viridiplantae</taxon>
        <taxon>Chlorophyta</taxon>
        <taxon>Pyramimonadophyceae</taxon>
        <taxon>Pyramimonadales</taxon>
        <taxon>Pyramimonadaceae</taxon>
        <taxon>Cymbomonas</taxon>
    </lineage>
</organism>
<gene>
    <name evidence="3" type="ORF">CYMTET_23209</name>
</gene>
<dbReference type="AlphaFoldDB" id="A0AAE0L165"/>
<sequence length="375" mass="41824">LKHEKTLWEAEKLDIKTDIQGQVDEMVKRAQAQTLRDAENKRRELDLQLHDENMQHLANAEKAQRAAEMAKTERDQALLDATSAVDKHQKLEEECSGIKAGHTQDMSKIVGELEAMSTAVAECQKTFTETENSIGTRKAAPLVEGPNVENPTTNTPESAQDQDQGHQGTDVKEPEGNHQEPPGRDCNEQMLLEELQHAHWDPGSSPGQWDYENQDWGTPRSHAAREATPETTRDEWGMIWEFEEDQGPPQDPQGHRDADETPHPPHAPPLVQGERSGTPPEGTRSWDSHQAETGVAMNSPDREMLQAIEEAESTDPIDGLCRSMMRLDLGESELQNLADVPQRAVDAYQAGGMQKLNQHEHGHRQAAQRSGKNPV</sequence>